<dbReference type="InterPro" id="IPR027417">
    <property type="entry name" value="P-loop_NTPase"/>
</dbReference>
<dbReference type="SUPFAM" id="SSF52540">
    <property type="entry name" value="P-loop containing nucleoside triphosphate hydrolases"/>
    <property type="match status" value="1"/>
</dbReference>
<dbReference type="EMBL" id="BAAANN010000039">
    <property type="protein sequence ID" value="GAA1984028.1"/>
    <property type="molecule type" value="Genomic_DNA"/>
</dbReference>
<dbReference type="RefSeq" id="WP_344429232.1">
    <property type="nucleotide sequence ID" value="NZ_BAAANN010000039.1"/>
</dbReference>
<dbReference type="Proteomes" id="UP001501116">
    <property type="component" value="Unassembled WGS sequence"/>
</dbReference>
<accession>A0ABP5DRT1</accession>
<dbReference type="Gene3D" id="3.40.50.300">
    <property type="entry name" value="P-loop containing nucleotide triphosphate hydrolases"/>
    <property type="match status" value="1"/>
</dbReference>
<evidence type="ECO:0000313" key="2">
    <source>
        <dbReference type="Proteomes" id="UP001501116"/>
    </source>
</evidence>
<comment type="caution">
    <text evidence="1">The sequence shown here is derived from an EMBL/GenBank/DDBJ whole genome shotgun (WGS) entry which is preliminary data.</text>
</comment>
<keyword evidence="2" id="KW-1185">Reference proteome</keyword>
<reference evidence="2" key="1">
    <citation type="journal article" date="2019" name="Int. J. Syst. Evol. Microbiol.">
        <title>The Global Catalogue of Microorganisms (GCM) 10K type strain sequencing project: providing services to taxonomists for standard genome sequencing and annotation.</title>
        <authorList>
            <consortium name="The Broad Institute Genomics Platform"/>
            <consortium name="The Broad Institute Genome Sequencing Center for Infectious Disease"/>
            <person name="Wu L."/>
            <person name="Ma J."/>
        </authorList>
    </citation>
    <scope>NUCLEOTIDE SEQUENCE [LARGE SCALE GENOMIC DNA]</scope>
    <source>
        <strain evidence="2">JCM 14545</strain>
    </source>
</reference>
<evidence type="ECO:0000313" key="1">
    <source>
        <dbReference type="EMBL" id="GAA1984028.1"/>
    </source>
</evidence>
<protein>
    <submittedName>
        <fullName evidence="1">Sulfotransferase</fullName>
    </submittedName>
</protein>
<proteinExistence type="predicted"/>
<sequence length="340" mass="36588">MTGTPVRFVVGTGRCGSTALSRVLNLHPEVLSVNELLSSLAPGTFPDGELTGAGFWKLLAEPNPIIDAMLRDGTPVPELLYRRGRFAPGAGVPVISAMVLPHLTDDPDGLFDELADVVPSWPSRPISAHYEGLFAWLCDRFGRRVAIERSGFSLQWITTLVERFPAAKLVHMVRDGPDCALSMSRHPGFRLVVLENRIKELTGVATMPELTAADIASLPPGLAKVPSASFDPAVLAQPLPLAEFGDLWSRLVTDGVRDLAPVPAPNRLTLSFEDLIGDPRTELTRFAGFAGVDPIGSWLDAGRALLDRGRLGGARSLPPDELAELRERCAPGARALEESL</sequence>
<name>A0ABP5DRT1_9PSEU</name>
<gene>
    <name evidence="1" type="ORF">GCM10009754_71570</name>
</gene>
<organism evidence="1 2">
    <name type="scientific">Amycolatopsis minnesotensis</name>
    <dbReference type="NCBI Taxonomy" id="337894"/>
    <lineage>
        <taxon>Bacteria</taxon>
        <taxon>Bacillati</taxon>
        <taxon>Actinomycetota</taxon>
        <taxon>Actinomycetes</taxon>
        <taxon>Pseudonocardiales</taxon>
        <taxon>Pseudonocardiaceae</taxon>
        <taxon>Amycolatopsis</taxon>
    </lineage>
</organism>